<dbReference type="InterPro" id="IPR038770">
    <property type="entry name" value="Na+/solute_symporter_sf"/>
</dbReference>
<sequence>MIHIITTAISRFMPIWLVVFSILAYAIPHTFILIQGWTEFCLGLIFFLMGMSLSTEQIIKVIKSPKYAFYGFLLKWTVTVGISLLIALLFMKKMPEIASGIVLAGTVPSGTSANLYTFIAGGEVALSITMATLDTIVSPILTPSLMQATVGQIIPIDFWALFLNIIVVVFIPLFLGLFAQWKCSNVVKRVRPHTSIFSQLALFVIVLAVVSKAQPTLEENLIHLPVIFIAVAFQVMIPMYLGYVLARKWLKVPKEYAISICFHTGICNTALSATLATEHLTTLAAVPSVLNMIINLTIGAFVANYFERTFLHKKHIVS</sequence>
<reference evidence="2" key="2">
    <citation type="submission" date="2021-04" db="EMBL/GenBank/DDBJ databases">
        <authorList>
            <person name="Gilroy R."/>
        </authorList>
    </citation>
    <scope>NUCLEOTIDE SEQUENCE</scope>
    <source>
        <strain evidence="2">CHK169-2315</strain>
    </source>
</reference>
<keyword evidence="1" id="KW-0812">Transmembrane</keyword>
<feature type="transmembrane region" description="Helical" evidence="1">
    <location>
        <begin position="256"/>
        <end position="277"/>
    </location>
</feature>
<dbReference type="PANTHER" id="PTHR10361:SF28">
    <property type="entry name" value="P3 PROTEIN-RELATED"/>
    <property type="match status" value="1"/>
</dbReference>
<evidence type="ECO:0000256" key="1">
    <source>
        <dbReference type="SAM" id="Phobius"/>
    </source>
</evidence>
<comment type="caution">
    <text evidence="2">The sequence shown here is derived from an EMBL/GenBank/DDBJ whole genome shotgun (WGS) entry which is preliminary data.</text>
</comment>
<keyword evidence="1" id="KW-1133">Transmembrane helix</keyword>
<evidence type="ECO:0000313" key="2">
    <source>
        <dbReference type="EMBL" id="HIV73467.1"/>
    </source>
</evidence>
<feature type="transmembrane region" description="Helical" evidence="1">
    <location>
        <begin position="37"/>
        <end position="55"/>
    </location>
</feature>
<dbReference type="Gene3D" id="1.20.1530.20">
    <property type="match status" value="1"/>
</dbReference>
<feature type="transmembrane region" description="Helical" evidence="1">
    <location>
        <begin position="158"/>
        <end position="178"/>
    </location>
</feature>
<dbReference type="Proteomes" id="UP000823937">
    <property type="component" value="Unassembled WGS sequence"/>
</dbReference>
<dbReference type="PANTHER" id="PTHR10361">
    <property type="entry name" value="SODIUM-BILE ACID COTRANSPORTER"/>
    <property type="match status" value="1"/>
</dbReference>
<keyword evidence="1" id="KW-0472">Membrane</keyword>
<reference evidence="2" key="1">
    <citation type="journal article" date="2021" name="PeerJ">
        <title>Extensive microbial diversity within the chicken gut microbiome revealed by metagenomics and culture.</title>
        <authorList>
            <person name="Gilroy R."/>
            <person name="Ravi A."/>
            <person name="Getino M."/>
            <person name="Pursley I."/>
            <person name="Horton D.L."/>
            <person name="Alikhan N.F."/>
            <person name="Baker D."/>
            <person name="Gharbi K."/>
            <person name="Hall N."/>
            <person name="Watson M."/>
            <person name="Adriaenssens E.M."/>
            <person name="Foster-Nyarko E."/>
            <person name="Jarju S."/>
            <person name="Secka A."/>
            <person name="Antonio M."/>
            <person name="Oren A."/>
            <person name="Chaudhuri R.R."/>
            <person name="La Ragione R."/>
            <person name="Hildebrand F."/>
            <person name="Pallen M.J."/>
        </authorList>
    </citation>
    <scope>NUCLEOTIDE SEQUENCE</scope>
    <source>
        <strain evidence="2">CHK169-2315</strain>
    </source>
</reference>
<feature type="transmembrane region" description="Helical" evidence="1">
    <location>
        <begin position="97"/>
        <end position="117"/>
    </location>
</feature>
<feature type="transmembrane region" description="Helical" evidence="1">
    <location>
        <begin position="67"/>
        <end position="91"/>
    </location>
</feature>
<feature type="transmembrane region" description="Helical" evidence="1">
    <location>
        <begin position="222"/>
        <end position="244"/>
    </location>
</feature>
<feature type="transmembrane region" description="Helical" evidence="1">
    <location>
        <begin position="283"/>
        <end position="306"/>
    </location>
</feature>
<proteinExistence type="predicted"/>
<dbReference type="InterPro" id="IPR004710">
    <property type="entry name" value="Bilac:Na_transpt"/>
</dbReference>
<gene>
    <name evidence="2" type="ORF">H9895_00120</name>
</gene>
<accession>A0A9D1TJM1</accession>
<dbReference type="EMBL" id="DXHX01000003">
    <property type="protein sequence ID" value="HIV73467.1"/>
    <property type="molecule type" value="Genomic_DNA"/>
</dbReference>
<evidence type="ECO:0000313" key="3">
    <source>
        <dbReference type="Proteomes" id="UP000823937"/>
    </source>
</evidence>
<protein>
    <submittedName>
        <fullName evidence="2">Bile acid:sodium symporter family protein</fullName>
    </submittedName>
</protein>
<dbReference type="AlphaFoldDB" id="A0A9D1TJM1"/>
<feature type="transmembrane region" description="Helical" evidence="1">
    <location>
        <begin position="12"/>
        <end position="31"/>
    </location>
</feature>
<dbReference type="Pfam" id="PF13593">
    <property type="entry name" value="SBF_like"/>
    <property type="match status" value="1"/>
</dbReference>
<feature type="transmembrane region" description="Helical" evidence="1">
    <location>
        <begin position="190"/>
        <end position="210"/>
    </location>
</feature>
<organism evidence="2 3">
    <name type="scientific">Candidatus Pseudogracilibacillus intestinigallinarum</name>
    <dbReference type="NCBI Taxonomy" id="2838742"/>
    <lineage>
        <taxon>Bacteria</taxon>
        <taxon>Bacillati</taxon>
        <taxon>Bacillota</taxon>
        <taxon>Bacilli</taxon>
        <taxon>Bacillales</taxon>
        <taxon>Bacillaceae</taxon>
        <taxon>Pseudogracilibacillus</taxon>
    </lineage>
</organism>
<dbReference type="InterPro" id="IPR016833">
    <property type="entry name" value="Put_Na-Bile_cotransptr"/>
</dbReference>
<name>A0A9D1TJM1_9BACI</name>